<dbReference type="EMBL" id="CP003032">
    <property type="protein sequence ID" value="AEN77925.1"/>
    <property type="molecule type" value="Genomic_DNA"/>
</dbReference>
<dbReference type="Proteomes" id="UP000001279">
    <property type="component" value="Chromosome"/>
</dbReference>
<organism evidence="1 2">
    <name type="scientific">Ligilactobacillus ruminis (strain ATCC 27782 / RF3)</name>
    <name type="common">Lactobacillus ruminis</name>
    <dbReference type="NCBI Taxonomy" id="1069534"/>
    <lineage>
        <taxon>Bacteria</taxon>
        <taxon>Bacillati</taxon>
        <taxon>Bacillota</taxon>
        <taxon>Bacilli</taxon>
        <taxon>Lactobacillales</taxon>
        <taxon>Lactobacillaceae</taxon>
        <taxon>Ligilactobacillus</taxon>
    </lineage>
</organism>
<dbReference type="KEGG" id="lrm:LRC_06290"/>
<reference evidence="1 2" key="1">
    <citation type="journal article" date="2011" name="Microb. Cell Fact.">
        <title>Genome sequences and comparative genomics of two Lactobacillus ruminis strains from the bovine and human intestinal tracts.</title>
        <authorList>
            <person name="Forde B.M."/>
            <person name="Neville B.A."/>
            <person name="O'Donnell M.M."/>
            <person name="Riboulet-Bisson E."/>
            <person name="Claesson M.J."/>
            <person name="Coghlan A."/>
            <person name="Ross R.P."/>
            <person name="O'Toole P.W."/>
        </authorList>
    </citation>
    <scope>NUCLEOTIDE SEQUENCE [LARGE SCALE GENOMIC DNA]</scope>
    <source>
        <strain evidence="2">ATCC 27782 / RF3</strain>
    </source>
</reference>
<evidence type="ECO:0000313" key="1">
    <source>
        <dbReference type="EMBL" id="AEN77925.1"/>
    </source>
</evidence>
<name>G2SMM7_LIGR2</name>
<dbReference type="STRING" id="1069534.LRC_06290"/>
<keyword evidence="2" id="KW-1185">Reference proteome</keyword>
<accession>G2SMM7</accession>
<evidence type="ECO:0000313" key="2">
    <source>
        <dbReference type="Proteomes" id="UP000001279"/>
    </source>
</evidence>
<sequence>MKAMLDLKERSKLKFVKHCTVFCQKNAKSSENTIRCIPLLFIRCRAQTQLLINQ</sequence>
<dbReference type="HOGENOM" id="CLU_3044774_0_0_9"/>
<gene>
    <name evidence="1" type="ordered locus">LRC_06290</name>
</gene>
<dbReference type="PATRIC" id="fig|1069534.5.peg.698"/>
<dbReference type="AlphaFoldDB" id="G2SMM7"/>
<protein>
    <submittedName>
        <fullName evidence="1">Uncharacterized protein</fullName>
    </submittedName>
</protein>
<proteinExistence type="predicted"/>